<gene>
    <name evidence="1" type="ORF">JS528_03985</name>
</gene>
<reference evidence="1 2" key="1">
    <citation type="journal article" date="2021" name="Environ. Microbiol.">
        <title>Genetic insights into the dark matter of the mammalian gut microbiota through targeted genome reconstruction.</title>
        <authorList>
            <person name="Lugli G.A."/>
            <person name="Alessandri G."/>
            <person name="Milani C."/>
            <person name="Viappiani A."/>
            <person name="Fontana F."/>
            <person name="Tarracchini C."/>
            <person name="Mancabelli L."/>
            <person name="Argentini C."/>
            <person name="Ruiz L."/>
            <person name="Margolles A."/>
            <person name="van Sinderen D."/>
            <person name="Turroni F."/>
            <person name="Ventura M."/>
        </authorList>
    </citation>
    <scope>NUCLEOTIDE SEQUENCE [LARGE SCALE GENOMIC DNA]</scope>
    <source>
        <strain evidence="1 2">MA2</strain>
    </source>
</reference>
<dbReference type="EMBL" id="JAFEJS010000002">
    <property type="protein sequence ID" value="MBT1172530.1"/>
    <property type="molecule type" value="Genomic_DNA"/>
</dbReference>
<name>A0ABS5UNM0_9BIFI</name>
<protein>
    <submittedName>
        <fullName evidence="1">Uncharacterized protein</fullName>
    </submittedName>
</protein>
<dbReference type="SUPFAM" id="SSF53850">
    <property type="entry name" value="Periplasmic binding protein-like II"/>
    <property type="match status" value="1"/>
</dbReference>
<sequence>MKNISIDVLPRKILNESNDWTGIYVSRSMVLPLFRESEDGYLPGLAETTEKLSNDTWKVSLNAELMNSANVDAGTILHSWMQLATAKTGMSSLLKVLQRVKVDGKRSLILHTSMQINDMQSYLAHPLLGIIPEKQNVNYGSNSMSVQGSSGSKITFQYYKDFNAALQSYSKGNLDSITGIGIPSQIWKELCKNGKNRIFNTNLNIAIKIPHKYSSLKNELMGLRYDELDNLTHNQLESILYSDPPHKVGCDDELWLTYPDYPPNQEVCTWLASQMLNVYGIRIYCQKISYDDYLTGSIRSDNVFQFLIEADPWPSTESMNLIFNNSDYMNTSDDASFEEASSAHLNIARVNKEGILRIGKMRGLKITRLSHVSIPHSGWIGWDDDLFY</sequence>
<dbReference type="RefSeq" id="WP_214357790.1">
    <property type="nucleotide sequence ID" value="NZ_JAFEJS010000002.1"/>
</dbReference>
<keyword evidence="2" id="KW-1185">Reference proteome</keyword>
<accession>A0ABS5UNM0</accession>
<proteinExistence type="predicted"/>
<evidence type="ECO:0000313" key="1">
    <source>
        <dbReference type="EMBL" id="MBT1172530.1"/>
    </source>
</evidence>
<comment type="caution">
    <text evidence="1">The sequence shown here is derived from an EMBL/GenBank/DDBJ whole genome shotgun (WGS) entry which is preliminary data.</text>
</comment>
<dbReference type="Proteomes" id="UP000773064">
    <property type="component" value="Unassembled WGS sequence"/>
</dbReference>
<organism evidence="1 2">
    <name type="scientific">Bifidobacterium santillanense</name>
    <dbReference type="NCBI Taxonomy" id="2809028"/>
    <lineage>
        <taxon>Bacteria</taxon>
        <taxon>Bacillati</taxon>
        <taxon>Actinomycetota</taxon>
        <taxon>Actinomycetes</taxon>
        <taxon>Bifidobacteriales</taxon>
        <taxon>Bifidobacteriaceae</taxon>
        <taxon>Bifidobacterium</taxon>
    </lineage>
</organism>
<evidence type="ECO:0000313" key="2">
    <source>
        <dbReference type="Proteomes" id="UP000773064"/>
    </source>
</evidence>